<dbReference type="PANTHER" id="PTHR47987">
    <property type="entry name" value="OS08G0249100 PROTEIN"/>
    <property type="match status" value="1"/>
</dbReference>
<keyword evidence="7" id="KW-0175">Coiled coil</keyword>
<keyword evidence="5 6" id="KW-0067">ATP-binding</keyword>
<dbReference type="OrthoDB" id="654677at2759"/>
<evidence type="ECO:0000256" key="7">
    <source>
        <dbReference type="SAM" id="Coils"/>
    </source>
</evidence>
<dbReference type="Pfam" id="PF00651">
    <property type="entry name" value="BTB"/>
    <property type="match status" value="1"/>
</dbReference>
<dbReference type="InterPro" id="IPR011009">
    <property type="entry name" value="Kinase-like_dom_sf"/>
</dbReference>
<dbReference type="Gene3D" id="1.10.510.10">
    <property type="entry name" value="Transferase(Phosphotransferase) domain 1"/>
    <property type="match status" value="1"/>
</dbReference>
<dbReference type="SUPFAM" id="SSF54695">
    <property type="entry name" value="POZ domain"/>
    <property type="match status" value="1"/>
</dbReference>
<dbReference type="FunFam" id="3.40.50.620:FF:000177">
    <property type="entry name" value="probable receptor-like serine/threonine-protein kinase At5g57670"/>
    <property type="match status" value="1"/>
</dbReference>
<dbReference type="GO" id="GO:0005524">
    <property type="term" value="F:ATP binding"/>
    <property type="evidence" value="ECO:0007669"/>
    <property type="project" value="UniProtKB-UniRule"/>
</dbReference>
<dbReference type="SMART" id="SM00220">
    <property type="entry name" value="S_TKc"/>
    <property type="match status" value="1"/>
</dbReference>
<evidence type="ECO:0000256" key="3">
    <source>
        <dbReference type="ARBA" id="ARBA00022741"/>
    </source>
</evidence>
<reference evidence="10 11" key="1">
    <citation type="journal article" date="2015" name="Proc. Natl. Acad. Sci. U.S.A.">
        <title>The resurrection genome of Boea hygrometrica: A blueprint for survival of dehydration.</title>
        <authorList>
            <person name="Xiao L."/>
            <person name="Yang G."/>
            <person name="Zhang L."/>
            <person name="Yang X."/>
            <person name="Zhao S."/>
            <person name="Ji Z."/>
            <person name="Zhou Q."/>
            <person name="Hu M."/>
            <person name="Wang Y."/>
            <person name="Chen M."/>
            <person name="Xu Y."/>
            <person name="Jin H."/>
            <person name="Xiao X."/>
            <person name="Hu G."/>
            <person name="Bao F."/>
            <person name="Hu Y."/>
            <person name="Wan P."/>
            <person name="Li L."/>
            <person name="Deng X."/>
            <person name="Kuang T."/>
            <person name="Xiang C."/>
            <person name="Zhu J.K."/>
            <person name="Oliver M.J."/>
            <person name="He Y."/>
        </authorList>
    </citation>
    <scope>NUCLEOTIDE SEQUENCE [LARGE SCALE GENOMIC DNA]</scope>
    <source>
        <strain evidence="11">cv. XS01</strain>
    </source>
</reference>
<dbReference type="Pfam" id="PF00069">
    <property type="entry name" value="Pkinase"/>
    <property type="match status" value="1"/>
</dbReference>
<feature type="domain" description="BTB" evidence="9">
    <location>
        <begin position="769"/>
        <end position="844"/>
    </location>
</feature>
<evidence type="ECO:0000313" key="10">
    <source>
        <dbReference type="EMBL" id="KZV16559.1"/>
    </source>
</evidence>
<evidence type="ECO:0000256" key="1">
    <source>
        <dbReference type="ARBA" id="ARBA00004906"/>
    </source>
</evidence>
<feature type="domain" description="Protein kinase" evidence="8">
    <location>
        <begin position="344"/>
        <end position="627"/>
    </location>
</feature>
<dbReference type="PROSITE" id="PS50097">
    <property type="entry name" value="BTB"/>
    <property type="match status" value="1"/>
</dbReference>
<keyword evidence="10" id="KW-0675">Receptor</keyword>
<dbReference type="Pfam" id="PF00582">
    <property type="entry name" value="Usp"/>
    <property type="match status" value="1"/>
</dbReference>
<dbReference type="CDD" id="cd18186">
    <property type="entry name" value="BTB_POZ_ZBTB_KLHL-like"/>
    <property type="match status" value="1"/>
</dbReference>
<dbReference type="InterPro" id="IPR006016">
    <property type="entry name" value="UspA"/>
</dbReference>
<dbReference type="FunFam" id="1.10.510.10:FF:000284">
    <property type="entry name" value="Putative receptor-like serine/threonine-protein kinase"/>
    <property type="match status" value="1"/>
</dbReference>
<protein>
    <submittedName>
        <fullName evidence="10">Putative receptor-like serine/threonine-protein kinase</fullName>
    </submittedName>
</protein>
<organism evidence="10 11">
    <name type="scientific">Dorcoceras hygrometricum</name>
    <dbReference type="NCBI Taxonomy" id="472368"/>
    <lineage>
        <taxon>Eukaryota</taxon>
        <taxon>Viridiplantae</taxon>
        <taxon>Streptophyta</taxon>
        <taxon>Embryophyta</taxon>
        <taxon>Tracheophyta</taxon>
        <taxon>Spermatophyta</taxon>
        <taxon>Magnoliopsida</taxon>
        <taxon>eudicotyledons</taxon>
        <taxon>Gunneridae</taxon>
        <taxon>Pentapetalae</taxon>
        <taxon>asterids</taxon>
        <taxon>lamiids</taxon>
        <taxon>Lamiales</taxon>
        <taxon>Gesneriaceae</taxon>
        <taxon>Didymocarpoideae</taxon>
        <taxon>Trichosporeae</taxon>
        <taxon>Loxocarpinae</taxon>
        <taxon>Dorcoceras</taxon>
    </lineage>
</organism>
<dbReference type="InterPro" id="IPR011333">
    <property type="entry name" value="SKP1/BTB/POZ_sf"/>
</dbReference>
<dbReference type="Proteomes" id="UP000250235">
    <property type="component" value="Unassembled WGS sequence"/>
</dbReference>
<evidence type="ECO:0000259" key="9">
    <source>
        <dbReference type="PROSITE" id="PS50097"/>
    </source>
</evidence>
<keyword evidence="11" id="KW-1185">Reference proteome</keyword>
<dbReference type="FunFam" id="3.30.200.20:FF:000268">
    <property type="entry name" value="probable receptor-like serine/threonine-protein kinase At5g57670"/>
    <property type="match status" value="1"/>
</dbReference>
<dbReference type="PROSITE" id="PS00108">
    <property type="entry name" value="PROTEIN_KINASE_ST"/>
    <property type="match status" value="1"/>
</dbReference>
<dbReference type="InterPro" id="IPR000210">
    <property type="entry name" value="BTB/POZ_dom"/>
</dbReference>
<evidence type="ECO:0000256" key="4">
    <source>
        <dbReference type="ARBA" id="ARBA00022777"/>
    </source>
</evidence>
<keyword evidence="4 10" id="KW-0418">Kinase</keyword>
<evidence type="ECO:0000313" key="11">
    <source>
        <dbReference type="Proteomes" id="UP000250235"/>
    </source>
</evidence>
<dbReference type="SUPFAM" id="SSF56112">
    <property type="entry name" value="Protein kinase-like (PK-like)"/>
    <property type="match status" value="1"/>
</dbReference>
<dbReference type="GO" id="GO:0004672">
    <property type="term" value="F:protein kinase activity"/>
    <property type="evidence" value="ECO:0007669"/>
    <property type="project" value="InterPro"/>
</dbReference>
<keyword evidence="2" id="KW-0808">Transferase</keyword>
<dbReference type="InterPro" id="IPR046958">
    <property type="entry name" value="RBK1/2/STUNTED"/>
</dbReference>
<dbReference type="EMBL" id="KV019044">
    <property type="protein sequence ID" value="KZV16559.1"/>
    <property type="molecule type" value="Genomic_DNA"/>
</dbReference>
<dbReference type="PROSITE" id="PS00107">
    <property type="entry name" value="PROTEIN_KINASE_ATP"/>
    <property type="match status" value="1"/>
</dbReference>
<dbReference type="InterPro" id="IPR014729">
    <property type="entry name" value="Rossmann-like_a/b/a_fold"/>
</dbReference>
<dbReference type="InterPro" id="IPR008271">
    <property type="entry name" value="Ser/Thr_kinase_AS"/>
</dbReference>
<dbReference type="CDD" id="cd00293">
    <property type="entry name" value="USP-like"/>
    <property type="match status" value="1"/>
</dbReference>
<proteinExistence type="predicted"/>
<evidence type="ECO:0000256" key="5">
    <source>
        <dbReference type="ARBA" id="ARBA00022840"/>
    </source>
</evidence>
<feature type="binding site" evidence="6">
    <location>
        <position position="372"/>
    </location>
    <ligand>
        <name>ATP</name>
        <dbReference type="ChEBI" id="CHEBI:30616"/>
    </ligand>
</feature>
<evidence type="ECO:0000256" key="6">
    <source>
        <dbReference type="PROSITE-ProRule" id="PRU10141"/>
    </source>
</evidence>
<dbReference type="SUPFAM" id="SSF52402">
    <property type="entry name" value="Adenine nucleotide alpha hydrolases-like"/>
    <property type="match status" value="1"/>
</dbReference>
<dbReference type="InterPro" id="IPR000719">
    <property type="entry name" value="Prot_kinase_dom"/>
</dbReference>
<name>A0A2Z7A532_9LAMI</name>
<feature type="coiled-coil region" evidence="7">
    <location>
        <begin position="723"/>
        <end position="750"/>
    </location>
</feature>
<dbReference type="Gene3D" id="3.30.200.20">
    <property type="entry name" value="Phosphorylase Kinase, domain 1"/>
    <property type="match status" value="1"/>
</dbReference>
<dbReference type="PROSITE" id="PS50011">
    <property type="entry name" value="PROTEIN_KINASE_DOM"/>
    <property type="match status" value="1"/>
</dbReference>
<dbReference type="AlphaFoldDB" id="A0A2Z7A532"/>
<dbReference type="Gene3D" id="3.40.50.620">
    <property type="entry name" value="HUPs"/>
    <property type="match status" value="1"/>
</dbReference>
<dbReference type="SMART" id="SM00225">
    <property type="entry name" value="BTB"/>
    <property type="match status" value="1"/>
</dbReference>
<dbReference type="Gene3D" id="1.25.40.420">
    <property type="match status" value="1"/>
</dbReference>
<dbReference type="Gene3D" id="3.30.710.10">
    <property type="entry name" value="Potassium Channel Kv1.1, Chain A"/>
    <property type="match status" value="1"/>
</dbReference>
<keyword evidence="3 6" id="KW-0547">Nucleotide-binding</keyword>
<dbReference type="FunFam" id="1.25.40.420:FF:000026">
    <property type="entry name" value="BTB/POZ domain-containing protein"/>
    <property type="match status" value="1"/>
</dbReference>
<dbReference type="CDD" id="cd14733">
    <property type="entry name" value="BACK"/>
    <property type="match status" value="1"/>
</dbReference>
<sequence>YRGGEEGSGGRTVVVGVKLDLRSRELLTWALVKVARAGDRVIAIHVINNNDIVDRDGKSSILLSVVKSFDSILAVYDVFCNLKQVDLKLKICRGSSVAKTLVDEAKSYSAKQVIIGTAQNHHKLRSSTSVAKYCAKKLSKDCSVLAVNNGKIVFHRESTSSCLVTANENEDHGRNGLLNVLQRSFSKNSRVLTDGHSGKTILTTWDADGQTDIRKQDCSICSIKSVAASDSGADLAKESSTGDCKEDSMTMISVVEWAMQLPSRNCSLIENFNSEYDGEKDQSHELDGESGAMVSVGHVTVSIPSSPDCISSSLPDELEGLRQKYSATCRFFKFHELVSVTSNFSPDNMIGKGGSSQVYKGCLPGGKELAIKILKQSVDSLKEFVLEIEIITALRHKNIISLFGFCFDNNHLLLVYDFLSRGSLEENLYGAAKESLALGWRERYKVAIGVAEALDYLHEREQQPVIHRDIKSSNILLSDDFEPQISDFGLAKWASPTSSHITCTDVSGTFGYLAPEYFMYGKVNEKIDVYAYGVVLLELLSGRKPISSNCPKGQESLVMWAKPILNNEKFACLLDPNLSDHYDREEAERMVLAASLCIRRAPRARPRMSLVLKLLQGDKEATKWAWLQVRASEGSDIKLKENTLEGPDMLDDDTFSRSNIRSHLNLALLGVEEDSVSVSSIEQSVSLEDYLRGRIFSQRRMMKCLSCKEEYGGRDMGTCRECYEEAGETEEELKREIEDLKSKVNFLRLLAAVPGPNCAIPRPNAPSFTDVVLVASDSADPHSSFPPIPAHRAVLISRSPVFRAMLENKMEESLSGTIKISDVSYDALRAFVGYLYTADANLDEHMACDLLVLAEKYEVKHLKTYCEKYLMSKLNWENSLPYYAFAHQHCAKSLLDAALSLIVDNMDKLTKQEEYMELVEKDPRVVVEIYEAYLSKQVNTAEN</sequence>
<evidence type="ECO:0000259" key="8">
    <source>
        <dbReference type="PROSITE" id="PS50011"/>
    </source>
</evidence>
<evidence type="ECO:0000256" key="2">
    <source>
        <dbReference type="ARBA" id="ARBA00022679"/>
    </source>
</evidence>
<accession>A0A2Z7A532</accession>
<feature type="non-terminal residue" evidence="10">
    <location>
        <position position="1"/>
    </location>
</feature>
<gene>
    <name evidence="10" type="ORF">F511_11391</name>
</gene>
<dbReference type="InterPro" id="IPR017441">
    <property type="entry name" value="Protein_kinase_ATP_BS"/>
</dbReference>
<comment type="pathway">
    <text evidence="1">Protein modification; protein ubiquitination.</text>
</comment>
<dbReference type="PANTHER" id="PTHR47987:SF5">
    <property type="entry name" value="PROTEIN KINASE DOMAIN-CONTAINING PROTEIN"/>
    <property type="match status" value="1"/>
</dbReference>